<dbReference type="OrthoDB" id="9803036at2"/>
<dbReference type="PANTHER" id="PTHR13061:SF29">
    <property type="entry name" value="GAMMA CARBONIC ANHYDRASE-LIKE 1, MITOCHONDRIAL-RELATED"/>
    <property type="match status" value="1"/>
</dbReference>
<comment type="caution">
    <text evidence="1">The sequence shown here is derived from an EMBL/GenBank/DDBJ whole genome shotgun (WGS) entry which is preliminary data.</text>
</comment>
<keyword evidence="2" id="KW-1185">Reference proteome</keyword>
<dbReference type="InterPro" id="IPR001451">
    <property type="entry name" value="Hexapep"/>
</dbReference>
<dbReference type="STRING" id="1317117.ATO7_13053"/>
<accession>A0A1Y1SD10</accession>
<sequence length="172" mass="18408">MLYQLGERTPQLDGGNFVADDARVIGSVQLMQDASIWFGCVLRGDNDDIVIGERSNIQDGSVLHTDPGIKLIVGNDVTVGHQAMLHGCTIGDNTLIGIQAVILNRAKIGKNCIIGAGALIPEGKEIPDNSLVMGTPGKVVKENPPNVAAMLKMQAAHYVQNARRYLNDLKPL</sequence>
<protein>
    <submittedName>
        <fullName evidence="1">Putative acetyltransferase</fullName>
    </submittedName>
</protein>
<dbReference type="InterPro" id="IPR011004">
    <property type="entry name" value="Trimer_LpxA-like_sf"/>
</dbReference>
<organism evidence="1 2">
    <name type="scientific">Oceanococcus atlanticus</name>
    <dbReference type="NCBI Taxonomy" id="1317117"/>
    <lineage>
        <taxon>Bacteria</taxon>
        <taxon>Pseudomonadati</taxon>
        <taxon>Pseudomonadota</taxon>
        <taxon>Gammaproteobacteria</taxon>
        <taxon>Chromatiales</taxon>
        <taxon>Oceanococcaceae</taxon>
        <taxon>Oceanococcus</taxon>
    </lineage>
</organism>
<proteinExistence type="predicted"/>
<dbReference type="EMBL" id="AQQV01000003">
    <property type="protein sequence ID" value="ORE86226.1"/>
    <property type="molecule type" value="Genomic_DNA"/>
</dbReference>
<reference evidence="1 2" key="1">
    <citation type="submission" date="2013-04" db="EMBL/GenBank/DDBJ databases">
        <title>Oceanococcus atlanticus 22II-S10r2 Genome Sequencing.</title>
        <authorList>
            <person name="Lai Q."/>
            <person name="Li G."/>
            <person name="Shao Z."/>
        </authorList>
    </citation>
    <scope>NUCLEOTIDE SEQUENCE [LARGE SCALE GENOMIC DNA]</scope>
    <source>
        <strain evidence="1 2">22II-S10r2</strain>
    </source>
</reference>
<dbReference type="PANTHER" id="PTHR13061">
    <property type="entry name" value="DYNACTIN SUBUNIT P25"/>
    <property type="match status" value="1"/>
</dbReference>
<dbReference type="GO" id="GO:0016740">
    <property type="term" value="F:transferase activity"/>
    <property type="evidence" value="ECO:0007669"/>
    <property type="project" value="UniProtKB-KW"/>
</dbReference>
<keyword evidence="1" id="KW-0808">Transferase</keyword>
<dbReference type="SUPFAM" id="SSF51161">
    <property type="entry name" value="Trimeric LpxA-like enzymes"/>
    <property type="match status" value="1"/>
</dbReference>
<dbReference type="Gene3D" id="2.160.10.10">
    <property type="entry name" value="Hexapeptide repeat proteins"/>
    <property type="match status" value="1"/>
</dbReference>
<evidence type="ECO:0000313" key="1">
    <source>
        <dbReference type="EMBL" id="ORE86226.1"/>
    </source>
</evidence>
<dbReference type="Proteomes" id="UP000192342">
    <property type="component" value="Unassembled WGS sequence"/>
</dbReference>
<gene>
    <name evidence="1" type="ORF">ATO7_13053</name>
</gene>
<name>A0A1Y1SD10_9GAMM</name>
<dbReference type="InterPro" id="IPR050484">
    <property type="entry name" value="Transf_Hexapept/Carb_Anhydrase"/>
</dbReference>
<dbReference type="AlphaFoldDB" id="A0A1Y1SD10"/>
<dbReference type="InterPro" id="IPR047324">
    <property type="entry name" value="LbH_gamma_CA-like"/>
</dbReference>
<dbReference type="CDD" id="cd04645">
    <property type="entry name" value="LbH_gamma_CA_like"/>
    <property type="match status" value="1"/>
</dbReference>
<evidence type="ECO:0000313" key="2">
    <source>
        <dbReference type="Proteomes" id="UP000192342"/>
    </source>
</evidence>
<dbReference type="RefSeq" id="WP_083562413.1">
    <property type="nucleotide sequence ID" value="NZ_AQQV01000003.1"/>
</dbReference>
<dbReference type="Pfam" id="PF00132">
    <property type="entry name" value="Hexapep"/>
    <property type="match status" value="1"/>
</dbReference>